<sequence>MNGPWVRLLLVAAVAALPLILFHVFTEIQMQQVRRQLTRDEALHLLQLASFEQQRILDGMEQVLAVLGGTAAVQEAASGPCQRALANLLRQAPRYTHVAVMGLDGRVRCAAPVDEPGRDLSGRSHVRHALQTGGFVVGEGMTDRVSGGAGLHAAMGLRDRNGTVTGVMELALDPEWLRQQLEKLPLPPRAATLIADRNGTILARHPQGARPGGTALPAGERFLLEGKDVRLATTRNPDGRPVLAAYSPPGADPQGVLVEIALERSGVLAVLDGTNRLGMALMLLAGAGVALGGLVLGGGRSSRPVLPGWIRPRWGRDAAEDPVQRRLTELTASEAGYRAFFEHAEDSLVEVEVIPDGRFLCRNINPHAEKIMGFSAAAVRGKTAPQILGPKAGGRIEAALRRCVAEGLLRYEETWATVIGTRVTDTFMVPLCDGGDGRVTRVLCSMRDITDHRDLEHQLAEAQKMQALGRLAGGIAHDFNNILQAVQTSTMLIERHTTDTTMVRECAGLIATSSERGVAIVRRLLTFARRGQLSSEWIDPATLLDGLRDILAHTLAGSLTIHIAVPAGLPALLADRNQLETVLINLAVNARDAMPDGGMLTLGAAMETVTEGAIRPVKLEAGAYVRLTVSDTGSGMDSATLAQACEPFFTTKPVERGTGLGLAMARGFAEQSGGALAIESAPGQGTTVTLWLPAAEREATPARVPHEGQAASLDGGSGRVLLVDDEVAVVKALTFGLRSAGFEVLATEGGAAALALLDAGEAVDLLVSDLFMPGMSGLTLIEETRARRPGLPAILLTGYVDNDVELAMNGALSGSFSLLRKPVKIPQLVGRIEAVLARRGSPPA</sequence>
<keyword evidence="8 10" id="KW-0472">Membrane</keyword>
<dbReference type="GO" id="GO:0005886">
    <property type="term" value="C:plasma membrane"/>
    <property type="evidence" value="ECO:0007669"/>
    <property type="project" value="UniProtKB-SubCell"/>
</dbReference>
<name>A0A5M6J053_9PROT</name>
<dbReference type="InterPro" id="IPR004358">
    <property type="entry name" value="Sig_transdc_His_kin-like_C"/>
</dbReference>
<dbReference type="Pfam" id="PF00512">
    <property type="entry name" value="HisKA"/>
    <property type="match status" value="1"/>
</dbReference>
<dbReference type="PRINTS" id="PR00344">
    <property type="entry name" value="BCTRLSENSOR"/>
</dbReference>
<dbReference type="InterPro" id="IPR003594">
    <property type="entry name" value="HATPase_dom"/>
</dbReference>
<dbReference type="EC" id="2.7.13.3" evidence="3"/>
<feature type="transmembrane region" description="Helical" evidence="10">
    <location>
        <begin position="277"/>
        <end position="296"/>
    </location>
</feature>
<dbReference type="InterPro" id="IPR036890">
    <property type="entry name" value="HATPase_C_sf"/>
</dbReference>
<dbReference type="SMART" id="SM00387">
    <property type="entry name" value="HATPase_c"/>
    <property type="match status" value="1"/>
</dbReference>
<dbReference type="InterPro" id="IPR005467">
    <property type="entry name" value="His_kinase_dom"/>
</dbReference>
<evidence type="ECO:0000259" key="11">
    <source>
        <dbReference type="PROSITE" id="PS50109"/>
    </source>
</evidence>
<evidence type="ECO:0000256" key="2">
    <source>
        <dbReference type="ARBA" id="ARBA00004651"/>
    </source>
</evidence>
<evidence type="ECO:0000256" key="10">
    <source>
        <dbReference type="SAM" id="Phobius"/>
    </source>
</evidence>
<dbReference type="SUPFAM" id="SSF47384">
    <property type="entry name" value="Homodimeric domain of signal transducing histidine kinase"/>
    <property type="match status" value="1"/>
</dbReference>
<dbReference type="RefSeq" id="WP_150039285.1">
    <property type="nucleotide sequence ID" value="NZ_OW485601.1"/>
</dbReference>
<keyword evidence="6 10" id="KW-0812">Transmembrane</keyword>
<dbReference type="GO" id="GO:0000155">
    <property type="term" value="F:phosphorelay sensor kinase activity"/>
    <property type="evidence" value="ECO:0007669"/>
    <property type="project" value="InterPro"/>
</dbReference>
<comment type="subcellular location">
    <subcellularLocation>
        <location evidence="2">Cell membrane</location>
        <topology evidence="2">Multi-pass membrane protein</topology>
    </subcellularLocation>
</comment>
<keyword evidence="4" id="KW-1003">Cell membrane</keyword>
<dbReference type="InterPro" id="IPR001789">
    <property type="entry name" value="Sig_transdc_resp-reg_receiver"/>
</dbReference>
<evidence type="ECO:0000256" key="8">
    <source>
        <dbReference type="ARBA" id="ARBA00023136"/>
    </source>
</evidence>
<dbReference type="Gene3D" id="1.10.287.130">
    <property type="match status" value="1"/>
</dbReference>
<dbReference type="SMART" id="SM00388">
    <property type="entry name" value="HisKA"/>
    <property type="match status" value="1"/>
</dbReference>
<dbReference type="Gene3D" id="3.30.565.10">
    <property type="entry name" value="Histidine kinase-like ATPase, C-terminal domain"/>
    <property type="match status" value="1"/>
</dbReference>
<evidence type="ECO:0000256" key="4">
    <source>
        <dbReference type="ARBA" id="ARBA00022475"/>
    </source>
</evidence>
<keyword evidence="5 9" id="KW-0597">Phosphoprotein</keyword>
<accession>A0A5M6J053</accession>
<evidence type="ECO:0000256" key="7">
    <source>
        <dbReference type="ARBA" id="ARBA00022989"/>
    </source>
</evidence>
<dbReference type="AlphaFoldDB" id="A0A5M6J053"/>
<feature type="domain" description="Histidine kinase" evidence="11">
    <location>
        <begin position="474"/>
        <end position="696"/>
    </location>
</feature>
<keyword evidence="7 10" id="KW-1133">Transmembrane helix</keyword>
<dbReference type="Pfam" id="PF00072">
    <property type="entry name" value="Response_reg"/>
    <property type="match status" value="1"/>
</dbReference>
<dbReference type="Pfam" id="PF02518">
    <property type="entry name" value="HATPase_c"/>
    <property type="match status" value="1"/>
</dbReference>
<dbReference type="Gene3D" id="3.40.50.2300">
    <property type="match status" value="1"/>
</dbReference>
<organism evidence="13 14">
    <name type="scientific">Rhodovastum atsumiense</name>
    <dbReference type="NCBI Taxonomy" id="504468"/>
    <lineage>
        <taxon>Bacteria</taxon>
        <taxon>Pseudomonadati</taxon>
        <taxon>Pseudomonadota</taxon>
        <taxon>Alphaproteobacteria</taxon>
        <taxon>Acetobacterales</taxon>
        <taxon>Acetobacteraceae</taxon>
        <taxon>Rhodovastum</taxon>
    </lineage>
</organism>
<dbReference type="InterPro" id="IPR003661">
    <property type="entry name" value="HisK_dim/P_dom"/>
</dbReference>
<dbReference type="CDD" id="cd12915">
    <property type="entry name" value="PDC2_DGC_like"/>
    <property type="match status" value="1"/>
</dbReference>
<gene>
    <name evidence="13" type="ORF">F1189_03760</name>
</gene>
<dbReference type="PANTHER" id="PTHR43065">
    <property type="entry name" value="SENSOR HISTIDINE KINASE"/>
    <property type="match status" value="1"/>
</dbReference>
<feature type="domain" description="Response regulatory" evidence="12">
    <location>
        <begin position="719"/>
        <end position="836"/>
    </location>
</feature>
<evidence type="ECO:0000256" key="6">
    <source>
        <dbReference type="ARBA" id="ARBA00022692"/>
    </source>
</evidence>
<dbReference type="Proteomes" id="UP000325255">
    <property type="component" value="Unassembled WGS sequence"/>
</dbReference>
<dbReference type="NCBIfam" id="TIGR00229">
    <property type="entry name" value="sensory_box"/>
    <property type="match status" value="1"/>
</dbReference>
<dbReference type="PROSITE" id="PS50110">
    <property type="entry name" value="RESPONSE_REGULATORY"/>
    <property type="match status" value="1"/>
</dbReference>
<dbReference type="CDD" id="cd12914">
    <property type="entry name" value="PDC1_DGC_like"/>
    <property type="match status" value="1"/>
</dbReference>
<dbReference type="SMART" id="SM00448">
    <property type="entry name" value="REC"/>
    <property type="match status" value="1"/>
</dbReference>
<evidence type="ECO:0000313" key="13">
    <source>
        <dbReference type="EMBL" id="KAA5613901.1"/>
    </source>
</evidence>
<comment type="caution">
    <text evidence="13">The sequence shown here is derived from an EMBL/GenBank/DDBJ whole genome shotgun (WGS) entry which is preliminary data.</text>
</comment>
<dbReference type="SUPFAM" id="SSF55874">
    <property type="entry name" value="ATPase domain of HSP90 chaperone/DNA topoisomerase II/histidine kinase"/>
    <property type="match status" value="1"/>
</dbReference>
<protein>
    <recommendedName>
        <fullName evidence="3">histidine kinase</fullName>
        <ecNumber evidence="3">2.7.13.3</ecNumber>
    </recommendedName>
</protein>
<proteinExistence type="predicted"/>
<dbReference type="Gene3D" id="3.30.450.20">
    <property type="entry name" value="PAS domain"/>
    <property type="match status" value="2"/>
</dbReference>
<dbReference type="PANTHER" id="PTHR43065:SF42">
    <property type="entry name" value="TWO-COMPONENT SENSOR PPRA"/>
    <property type="match status" value="1"/>
</dbReference>
<dbReference type="InterPro" id="IPR033479">
    <property type="entry name" value="dCache_1"/>
</dbReference>
<evidence type="ECO:0000256" key="1">
    <source>
        <dbReference type="ARBA" id="ARBA00000085"/>
    </source>
</evidence>
<dbReference type="CDD" id="cd00130">
    <property type="entry name" value="PAS"/>
    <property type="match status" value="1"/>
</dbReference>
<reference evidence="13 14" key="1">
    <citation type="submission" date="2019-09" db="EMBL/GenBank/DDBJ databases">
        <title>Genome sequence of Rhodovastum atsumiense, a diverse member of the Acetobacteraceae family of non-sulfur purple photosynthetic bacteria.</title>
        <authorList>
            <person name="Meyer T."/>
            <person name="Kyndt J."/>
        </authorList>
    </citation>
    <scope>NUCLEOTIDE SEQUENCE [LARGE SCALE GENOMIC DNA]</scope>
    <source>
        <strain evidence="13 14">DSM 21279</strain>
    </source>
</reference>
<dbReference type="InterPro" id="IPR035965">
    <property type="entry name" value="PAS-like_dom_sf"/>
</dbReference>
<evidence type="ECO:0000256" key="9">
    <source>
        <dbReference type="PROSITE-ProRule" id="PRU00169"/>
    </source>
</evidence>
<dbReference type="InterPro" id="IPR000014">
    <property type="entry name" value="PAS"/>
</dbReference>
<comment type="catalytic activity">
    <reaction evidence="1">
        <text>ATP + protein L-histidine = ADP + protein N-phospho-L-histidine.</text>
        <dbReference type="EC" id="2.7.13.3"/>
    </reaction>
</comment>
<dbReference type="PROSITE" id="PS50109">
    <property type="entry name" value="HIS_KIN"/>
    <property type="match status" value="1"/>
</dbReference>
<dbReference type="InterPro" id="IPR036097">
    <property type="entry name" value="HisK_dim/P_sf"/>
</dbReference>
<evidence type="ECO:0000259" key="12">
    <source>
        <dbReference type="PROSITE" id="PS50110"/>
    </source>
</evidence>
<dbReference type="SUPFAM" id="SSF52172">
    <property type="entry name" value="CheY-like"/>
    <property type="match status" value="1"/>
</dbReference>
<dbReference type="EMBL" id="VWPK01000004">
    <property type="protein sequence ID" value="KAA5613901.1"/>
    <property type="molecule type" value="Genomic_DNA"/>
</dbReference>
<feature type="modified residue" description="4-aspartylphosphate" evidence="9">
    <location>
        <position position="769"/>
    </location>
</feature>
<dbReference type="Pfam" id="PF08448">
    <property type="entry name" value="PAS_4"/>
    <property type="match status" value="1"/>
</dbReference>
<dbReference type="InterPro" id="IPR011006">
    <property type="entry name" value="CheY-like_superfamily"/>
</dbReference>
<dbReference type="Pfam" id="PF02743">
    <property type="entry name" value="dCache_1"/>
    <property type="match status" value="1"/>
</dbReference>
<evidence type="ECO:0000256" key="5">
    <source>
        <dbReference type="ARBA" id="ARBA00022553"/>
    </source>
</evidence>
<dbReference type="SUPFAM" id="SSF55785">
    <property type="entry name" value="PYP-like sensor domain (PAS domain)"/>
    <property type="match status" value="1"/>
</dbReference>
<evidence type="ECO:0000313" key="14">
    <source>
        <dbReference type="Proteomes" id="UP000325255"/>
    </source>
</evidence>
<dbReference type="InterPro" id="IPR013656">
    <property type="entry name" value="PAS_4"/>
</dbReference>
<dbReference type="OrthoDB" id="8169077at2"/>
<keyword evidence="14" id="KW-1185">Reference proteome</keyword>
<evidence type="ECO:0000256" key="3">
    <source>
        <dbReference type="ARBA" id="ARBA00012438"/>
    </source>
</evidence>